<gene>
    <name evidence="3" type="ORF">FC26_GL000259</name>
</gene>
<evidence type="ECO:0000313" key="4">
    <source>
        <dbReference type="Proteomes" id="UP000051733"/>
    </source>
</evidence>
<keyword evidence="4" id="KW-1185">Reference proteome</keyword>
<proteinExistence type="predicted"/>
<dbReference type="InterPro" id="IPR036754">
    <property type="entry name" value="YbaK/aa-tRNA-synt-asso_dom_sf"/>
</dbReference>
<feature type="domain" description="YbaK/aminoacyl-tRNA synthetase-associated" evidence="2">
    <location>
        <begin position="24"/>
        <end position="140"/>
    </location>
</feature>
<sequence>MSLAKVTHYFQQFNLQDRITKFDESTATVDEAAAVLHVKARQIAKTMAFKLKQRAVVVVTAGNARVSNPKFKAMFGEKPHMVQRDVLEQTIGHPAGGVCPFALQEGVDVYLDESLKADEIVYPAAGTANTAIKLSLGELEQYAHPRQWVDVVKDSEGQQ</sequence>
<dbReference type="Pfam" id="PF04073">
    <property type="entry name" value="tRNA_edit"/>
    <property type="match status" value="1"/>
</dbReference>
<dbReference type="EMBL" id="AYYY01000061">
    <property type="protein sequence ID" value="KRM60777.1"/>
    <property type="molecule type" value="Genomic_DNA"/>
</dbReference>
<evidence type="ECO:0000256" key="1">
    <source>
        <dbReference type="ARBA" id="ARBA00022917"/>
    </source>
</evidence>
<dbReference type="Gene3D" id="3.90.960.10">
    <property type="entry name" value="YbaK/aminoacyl-tRNA synthetase-associated domain"/>
    <property type="match status" value="1"/>
</dbReference>
<protein>
    <recommendedName>
        <fullName evidence="2">YbaK/aminoacyl-tRNA synthetase-associated domain-containing protein</fullName>
    </recommendedName>
</protein>
<dbReference type="OrthoDB" id="9798760at2"/>
<dbReference type="SUPFAM" id="SSF55826">
    <property type="entry name" value="YbaK/ProRS associated domain"/>
    <property type="match status" value="1"/>
</dbReference>
<dbReference type="PANTHER" id="PTHR30411">
    <property type="entry name" value="CYTOPLASMIC PROTEIN"/>
    <property type="match status" value="1"/>
</dbReference>
<organism evidence="3 4">
    <name type="scientific">Paucilactobacillus vaccinostercus DSM 20634</name>
    <dbReference type="NCBI Taxonomy" id="1423813"/>
    <lineage>
        <taxon>Bacteria</taxon>
        <taxon>Bacillati</taxon>
        <taxon>Bacillota</taxon>
        <taxon>Bacilli</taxon>
        <taxon>Lactobacillales</taxon>
        <taxon>Lactobacillaceae</taxon>
        <taxon>Paucilactobacillus</taxon>
    </lineage>
</organism>
<comment type="caution">
    <text evidence="3">The sequence shown here is derived from an EMBL/GenBank/DDBJ whole genome shotgun (WGS) entry which is preliminary data.</text>
</comment>
<dbReference type="RefSeq" id="WP_057780010.1">
    <property type="nucleotide sequence ID" value="NZ_AYYY01000061.1"/>
</dbReference>
<dbReference type="CDD" id="cd04333">
    <property type="entry name" value="ProX_deacylase"/>
    <property type="match status" value="1"/>
</dbReference>
<keyword evidence="1" id="KW-0648">Protein biosynthesis</keyword>
<accession>A0A0R2AAK8</accession>
<name>A0A0R2AAK8_9LACO</name>
<dbReference type="GO" id="GO:0006412">
    <property type="term" value="P:translation"/>
    <property type="evidence" value="ECO:0007669"/>
    <property type="project" value="UniProtKB-KW"/>
</dbReference>
<reference evidence="3 4" key="1">
    <citation type="journal article" date="2015" name="Genome Announc.">
        <title>Expanding the biotechnology potential of lactobacilli through comparative genomics of 213 strains and associated genera.</title>
        <authorList>
            <person name="Sun Z."/>
            <person name="Harris H.M."/>
            <person name="McCann A."/>
            <person name="Guo C."/>
            <person name="Argimon S."/>
            <person name="Zhang W."/>
            <person name="Yang X."/>
            <person name="Jeffery I.B."/>
            <person name="Cooney J.C."/>
            <person name="Kagawa T.F."/>
            <person name="Liu W."/>
            <person name="Song Y."/>
            <person name="Salvetti E."/>
            <person name="Wrobel A."/>
            <person name="Rasinkangas P."/>
            <person name="Parkhill J."/>
            <person name="Rea M.C."/>
            <person name="O'Sullivan O."/>
            <person name="Ritari J."/>
            <person name="Douillard F.P."/>
            <person name="Paul Ross R."/>
            <person name="Yang R."/>
            <person name="Briner A.E."/>
            <person name="Felis G.E."/>
            <person name="de Vos W.M."/>
            <person name="Barrangou R."/>
            <person name="Klaenhammer T.R."/>
            <person name="Caufield P.W."/>
            <person name="Cui Y."/>
            <person name="Zhang H."/>
            <person name="O'Toole P.W."/>
        </authorList>
    </citation>
    <scope>NUCLEOTIDE SEQUENCE [LARGE SCALE GENOMIC DNA]</scope>
    <source>
        <strain evidence="3 4">DSM 20634</strain>
    </source>
</reference>
<dbReference type="PATRIC" id="fig|1423813.3.peg.268"/>
<dbReference type="AlphaFoldDB" id="A0A0R2AAK8"/>
<evidence type="ECO:0000259" key="2">
    <source>
        <dbReference type="Pfam" id="PF04073"/>
    </source>
</evidence>
<dbReference type="GO" id="GO:0002161">
    <property type="term" value="F:aminoacyl-tRNA deacylase activity"/>
    <property type="evidence" value="ECO:0007669"/>
    <property type="project" value="InterPro"/>
</dbReference>
<dbReference type="PANTHER" id="PTHR30411:SF1">
    <property type="entry name" value="CYTOPLASMIC PROTEIN"/>
    <property type="match status" value="1"/>
</dbReference>
<dbReference type="STRING" id="1423813.FC26_GL000259"/>
<dbReference type="InterPro" id="IPR007214">
    <property type="entry name" value="YbaK/aa-tRNA-synth-assoc-dom"/>
</dbReference>
<dbReference type="Proteomes" id="UP000051733">
    <property type="component" value="Unassembled WGS sequence"/>
</dbReference>
<evidence type="ECO:0000313" key="3">
    <source>
        <dbReference type="EMBL" id="KRM60777.1"/>
    </source>
</evidence>